<evidence type="ECO:0000256" key="2">
    <source>
        <dbReference type="ARBA" id="ARBA00022692"/>
    </source>
</evidence>
<feature type="transmembrane region" description="Helical" evidence="6">
    <location>
        <begin position="318"/>
        <end position="338"/>
    </location>
</feature>
<comment type="caution">
    <text evidence="7">The sequence shown here is derived from an EMBL/GenBank/DDBJ whole genome shotgun (WGS) entry which is preliminary data.</text>
</comment>
<evidence type="ECO:0000256" key="6">
    <source>
        <dbReference type="SAM" id="Phobius"/>
    </source>
</evidence>
<protein>
    <submittedName>
        <fullName evidence="7">Siderochrome-iron transporter MirB</fullName>
    </submittedName>
</protein>
<feature type="transmembrane region" description="Helical" evidence="6">
    <location>
        <begin position="166"/>
        <end position="186"/>
    </location>
</feature>
<dbReference type="SUPFAM" id="SSF103473">
    <property type="entry name" value="MFS general substrate transporter"/>
    <property type="match status" value="2"/>
</dbReference>
<dbReference type="InterPro" id="IPR011701">
    <property type="entry name" value="MFS"/>
</dbReference>
<evidence type="ECO:0000256" key="3">
    <source>
        <dbReference type="ARBA" id="ARBA00022989"/>
    </source>
</evidence>
<feature type="transmembrane region" description="Helical" evidence="6">
    <location>
        <begin position="424"/>
        <end position="443"/>
    </location>
</feature>
<accession>A0A8K0XAQ6</accession>
<comment type="subcellular location">
    <subcellularLocation>
        <location evidence="1">Membrane</location>
        <topology evidence="1">Multi-pass membrane protein</topology>
    </subcellularLocation>
</comment>
<dbReference type="InterPro" id="IPR036259">
    <property type="entry name" value="MFS_trans_sf"/>
</dbReference>
<keyword evidence="4 6" id="KW-0472">Membrane</keyword>
<dbReference type="PANTHER" id="PTHR23501">
    <property type="entry name" value="MAJOR FACILITATOR SUPERFAMILY"/>
    <property type="match status" value="1"/>
</dbReference>
<feature type="transmembrane region" description="Helical" evidence="6">
    <location>
        <begin position="108"/>
        <end position="128"/>
    </location>
</feature>
<keyword evidence="8" id="KW-1185">Reference proteome</keyword>
<feature type="transmembrane region" description="Helical" evidence="6">
    <location>
        <begin position="233"/>
        <end position="256"/>
    </location>
</feature>
<dbReference type="GO" id="GO:0005886">
    <property type="term" value="C:plasma membrane"/>
    <property type="evidence" value="ECO:0007669"/>
    <property type="project" value="TreeGrafter"/>
</dbReference>
<dbReference type="Pfam" id="PF07690">
    <property type="entry name" value="MFS_1"/>
    <property type="match status" value="1"/>
</dbReference>
<name>A0A8K0XAQ6_9PEZI</name>
<gene>
    <name evidence="7" type="ORF">B0T11DRAFT_25726</name>
</gene>
<evidence type="ECO:0000313" key="7">
    <source>
        <dbReference type="EMBL" id="KAH7377015.1"/>
    </source>
</evidence>
<feature type="transmembrane region" description="Helical" evidence="6">
    <location>
        <begin position="455"/>
        <end position="477"/>
    </location>
</feature>
<reference evidence="7" key="1">
    <citation type="journal article" date="2021" name="Nat. Commun.">
        <title>Genetic determinants of endophytism in the Arabidopsis root mycobiome.</title>
        <authorList>
            <person name="Mesny F."/>
            <person name="Miyauchi S."/>
            <person name="Thiergart T."/>
            <person name="Pickel B."/>
            <person name="Atanasova L."/>
            <person name="Karlsson M."/>
            <person name="Huettel B."/>
            <person name="Barry K.W."/>
            <person name="Haridas S."/>
            <person name="Chen C."/>
            <person name="Bauer D."/>
            <person name="Andreopoulos W."/>
            <person name="Pangilinan J."/>
            <person name="LaButti K."/>
            <person name="Riley R."/>
            <person name="Lipzen A."/>
            <person name="Clum A."/>
            <person name="Drula E."/>
            <person name="Henrissat B."/>
            <person name="Kohler A."/>
            <person name="Grigoriev I.V."/>
            <person name="Martin F.M."/>
            <person name="Hacquard S."/>
        </authorList>
    </citation>
    <scope>NUCLEOTIDE SEQUENCE</scope>
    <source>
        <strain evidence="7">MPI-CAGE-AT-0016</strain>
    </source>
</reference>
<dbReference type="Gene3D" id="1.20.1250.20">
    <property type="entry name" value="MFS general substrate transporter like domains"/>
    <property type="match status" value="2"/>
</dbReference>
<feature type="transmembrane region" description="Helical" evidence="6">
    <location>
        <begin position="484"/>
        <end position="510"/>
    </location>
</feature>
<evidence type="ECO:0000313" key="8">
    <source>
        <dbReference type="Proteomes" id="UP000813385"/>
    </source>
</evidence>
<feature type="transmembrane region" description="Helical" evidence="6">
    <location>
        <begin position="398"/>
        <end position="417"/>
    </location>
</feature>
<evidence type="ECO:0000256" key="5">
    <source>
        <dbReference type="SAM" id="MobiDB-lite"/>
    </source>
</evidence>
<organism evidence="7 8">
    <name type="scientific">Plectosphaerella cucumerina</name>
    <dbReference type="NCBI Taxonomy" id="40658"/>
    <lineage>
        <taxon>Eukaryota</taxon>
        <taxon>Fungi</taxon>
        <taxon>Dikarya</taxon>
        <taxon>Ascomycota</taxon>
        <taxon>Pezizomycotina</taxon>
        <taxon>Sordariomycetes</taxon>
        <taxon>Hypocreomycetidae</taxon>
        <taxon>Glomerellales</taxon>
        <taxon>Plectosphaerellaceae</taxon>
        <taxon>Plectosphaerella</taxon>
    </lineage>
</organism>
<keyword evidence="3 6" id="KW-1133">Transmembrane helix</keyword>
<dbReference type="AlphaFoldDB" id="A0A8K0XAQ6"/>
<dbReference type="PANTHER" id="PTHR23501:SF107">
    <property type="entry name" value="TRANSPORTER, PUTATIVE (AFU_ORTHOLOGUE AFUA_7G04730)-RELATED"/>
    <property type="match status" value="1"/>
</dbReference>
<feature type="transmembrane region" description="Helical" evidence="6">
    <location>
        <begin position="135"/>
        <end position="154"/>
    </location>
</feature>
<feature type="transmembrane region" description="Helical" evidence="6">
    <location>
        <begin position="71"/>
        <end position="96"/>
    </location>
</feature>
<feature type="transmembrane region" description="Helical" evidence="6">
    <location>
        <begin position="198"/>
        <end position="221"/>
    </location>
</feature>
<dbReference type="GO" id="GO:0022857">
    <property type="term" value="F:transmembrane transporter activity"/>
    <property type="evidence" value="ECO:0007669"/>
    <property type="project" value="InterPro"/>
</dbReference>
<feature type="compositionally biased region" description="Basic and acidic residues" evidence="5">
    <location>
        <begin position="37"/>
        <end position="46"/>
    </location>
</feature>
<feature type="transmembrane region" description="Helical" evidence="6">
    <location>
        <begin position="563"/>
        <end position="582"/>
    </location>
</feature>
<feature type="transmembrane region" description="Helical" evidence="6">
    <location>
        <begin position="358"/>
        <end position="378"/>
    </location>
</feature>
<sequence length="603" mass="65718">MATAAPQVPIVPAEVKAENQISPVDAEKNAVNNDAQETNKDEKNYDTDGSENFQAGVNRMRAITTVWSKQALVCMFVLFYVVMLVDALVVSVHYALNPYVTSSFGKHGIIAVVGIISTLISGTCSLTIAKIIDIWGRVFGFLLMLLMVVVALIMKATAKNIETYMGGYTLFWTGHIGMQYVIDVMLSDMTTLRNRMIAFTMMGTPLICSTFAGPEIASYFLPDANGLGGIGYPWAFGAFAIIIFGVSIPVPIVLLIQEHRAKRAGLIEKVNSGRTIFESIKFYVIQLDILGILLVTAGFVLFLLPFNIAAYAPNGWKTPYIIAMIVVGIVCGGLFYAWEKYFAPVKFIPWQYLKEPTIVGSCLLYGTMFMSTFAWNGYFSSYLQVVHRMPVTTANYTVNAFSLTAAIISPLVALVVRYTGNVKWVAMAGTPAMILGTALLIPYRQPNAPTSVLVITQILMGLGTGIYSSCAQLAVTVPVTHQQIAAVLAIWGMFGSVGSSIGFAISGGIWNNVLPGQLLERLPEESKHRAAEIFGDILVQMSFLDGTPERDAVVGAYAHTQRLMVITGVALMPIVLLSVVVWRNVNVKKLEEEEGIQTKGNVF</sequence>
<proteinExistence type="predicted"/>
<evidence type="ECO:0000256" key="1">
    <source>
        <dbReference type="ARBA" id="ARBA00004141"/>
    </source>
</evidence>
<dbReference type="Proteomes" id="UP000813385">
    <property type="component" value="Unassembled WGS sequence"/>
</dbReference>
<dbReference type="OrthoDB" id="4078873at2759"/>
<keyword evidence="2 6" id="KW-0812">Transmembrane</keyword>
<feature type="region of interest" description="Disordered" evidence="5">
    <location>
        <begin position="24"/>
        <end position="49"/>
    </location>
</feature>
<dbReference type="EMBL" id="JAGPXD010000001">
    <property type="protein sequence ID" value="KAH7377015.1"/>
    <property type="molecule type" value="Genomic_DNA"/>
</dbReference>
<feature type="transmembrane region" description="Helical" evidence="6">
    <location>
        <begin position="289"/>
        <end position="312"/>
    </location>
</feature>
<evidence type="ECO:0000256" key="4">
    <source>
        <dbReference type="ARBA" id="ARBA00023136"/>
    </source>
</evidence>